<protein>
    <recommendedName>
        <fullName evidence="3">Methyltransferase</fullName>
    </recommendedName>
</protein>
<dbReference type="AlphaFoldDB" id="A0A3S2W7W7"/>
<dbReference type="Proteomes" id="UP000287447">
    <property type="component" value="Unassembled WGS sequence"/>
</dbReference>
<comment type="caution">
    <text evidence="1">The sequence shown here is derived from an EMBL/GenBank/DDBJ whole genome shotgun (WGS) entry which is preliminary data.</text>
</comment>
<evidence type="ECO:0000313" key="1">
    <source>
        <dbReference type="EMBL" id="RVU39402.1"/>
    </source>
</evidence>
<evidence type="ECO:0000313" key="2">
    <source>
        <dbReference type="Proteomes" id="UP000287447"/>
    </source>
</evidence>
<dbReference type="SUPFAM" id="SSF53335">
    <property type="entry name" value="S-adenosyl-L-methionine-dependent methyltransferases"/>
    <property type="match status" value="1"/>
</dbReference>
<accession>A0A3S2W7W7</accession>
<proteinExistence type="predicted"/>
<evidence type="ECO:0008006" key="3">
    <source>
        <dbReference type="Google" id="ProtNLM"/>
    </source>
</evidence>
<dbReference type="EMBL" id="SADE01000001">
    <property type="protein sequence ID" value="RVU39402.1"/>
    <property type="molecule type" value="Genomic_DNA"/>
</dbReference>
<name>A0A3S2W7W7_9PROT</name>
<dbReference type="InterPro" id="IPR029063">
    <property type="entry name" value="SAM-dependent_MTases_sf"/>
</dbReference>
<reference evidence="2" key="1">
    <citation type="submission" date="2019-01" db="EMBL/GenBank/DDBJ databases">
        <title>Gri0909 isolated from a small marine red alga.</title>
        <authorList>
            <person name="Kim J."/>
            <person name="Jeong S.E."/>
            <person name="Jeon C.O."/>
        </authorList>
    </citation>
    <scope>NUCLEOTIDE SEQUENCE [LARGE SCALE GENOMIC DNA]</scope>
    <source>
        <strain evidence="2">Gri0909</strain>
    </source>
</reference>
<keyword evidence="2" id="KW-1185">Reference proteome</keyword>
<sequence>MSDTVTTGANPPSFDVIEKSVSVSRYRHGGTALPFVVLPDIYQPDDWTALTIDAARSGLDRFPSIRRVSDVGSGSGIIPLALSRSYPDRNLLFACYDMKQSAGRNLGLNYQLFGLSNRRPSFHHLDVRQGGMAPGDDGPPDLVTANIPQLPCIADDDWDPHKDPDDYHTLAPQEWDDPVRAFGLGLLIDVIEAVRMTQPGRFCVAFCRSSRVPEAAFDAFLSTVHGSVIDLGPRHSVRDCSTPFSILAVVEERFGLKGAYDWKGRTVGALDLRETSPLREQVHIGLRSCLIQVE</sequence>
<dbReference type="Gene3D" id="3.40.50.150">
    <property type="entry name" value="Vaccinia Virus protein VP39"/>
    <property type="match status" value="1"/>
</dbReference>
<dbReference type="OrthoDB" id="9800643at2"/>
<gene>
    <name evidence="1" type="ORF">EOI86_09245</name>
</gene>
<dbReference type="RefSeq" id="WP_127764773.1">
    <property type="nucleotide sequence ID" value="NZ_SADE01000001.1"/>
</dbReference>
<organism evidence="1 2">
    <name type="scientific">Hwanghaeella grinnelliae</name>
    <dbReference type="NCBI Taxonomy" id="2500179"/>
    <lineage>
        <taxon>Bacteria</taxon>
        <taxon>Pseudomonadati</taxon>
        <taxon>Pseudomonadota</taxon>
        <taxon>Alphaproteobacteria</taxon>
        <taxon>Rhodospirillales</taxon>
        <taxon>Rhodospirillaceae</taxon>
        <taxon>Hwanghaeella</taxon>
    </lineage>
</organism>